<dbReference type="EMBL" id="AGRJ01000196">
    <property type="protein sequence ID" value="EHO50116.1"/>
    <property type="molecule type" value="Genomic_DNA"/>
</dbReference>
<dbReference type="AlphaFoldDB" id="H1LHX8"/>
<gene>
    <name evidence="1" type="ORF">HMPREF9104_02219</name>
</gene>
<comment type="caution">
    <text evidence="1">The sequence shown here is derived from an EMBL/GenBank/DDBJ whole genome shotgun (WGS) entry which is preliminary data.</text>
</comment>
<proteinExistence type="predicted"/>
<dbReference type="HOGENOM" id="CLU_3037000_0_0_9"/>
<name>H1LHX8_9LACO</name>
<sequence>RGAYVEVSALWSDPNLCSIEHLPSSFRNFVNGAYAQIPALCSCPKISERIQLLHY</sequence>
<dbReference type="Proteomes" id="UP000005025">
    <property type="component" value="Unassembled WGS sequence"/>
</dbReference>
<protein>
    <submittedName>
        <fullName evidence="1">Uncharacterized protein</fullName>
    </submittedName>
</protein>
<evidence type="ECO:0000313" key="1">
    <source>
        <dbReference type="EMBL" id="EHO50116.1"/>
    </source>
</evidence>
<accession>H1LHX8</accession>
<evidence type="ECO:0000313" key="2">
    <source>
        <dbReference type="Proteomes" id="UP000005025"/>
    </source>
</evidence>
<reference evidence="1 2" key="1">
    <citation type="submission" date="2011-09" db="EMBL/GenBank/DDBJ databases">
        <authorList>
            <person name="Weinstock G."/>
            <person name="Sodergren E."/>
            <person name="Clifton S."/>
            <person name="Fulton L."/>
            <person name="Fulton B."/>
            <person name="Courtney L."/>
            <person name="Fronick C."/>
            <person name="Harrison M."/>
            <person name="Strong C."/>
            <person name="Farmer C."/>
            <person name="Delahaunty K."/>
            <person name="Markovic C."/>
            <person name="Hall O."/>
            <person name="Minx P."/>
            <person name="Tomlinson C."/>
            <person name="Mitreva M."/>
            <person name="Hou S."/>
            <person name="Chen J."/>
            <person name="Wollam A."/>
            <person name="Pepin K.H."/>
            <person name="Johnson M."/>
            <person name="Bhonagiri V."/>
            <person name="Zhang X."/>
            <person name="Suruliraj S."/>
            <person name="Warren W."/>
            <person name="Chinwalla A."/>
            <person name="Mardis E.R."/>
            <person name="Wilson R.K."/>
        </authorList>
    </citation>
    <scope>NUCLEOTIDE SEQUENCE [LARGE SCALE GENOMIC DNA]</scope>
    <source>
        <strain evidence="1 2">F0435</strain>
    </source>
</reference>
<organism evidence="1 2">
    <name type="scientific">Lentilactobacillus kisonensis F0435</name>
    <dbReference type="NCBI Taxonomy" id="797516"/>
    <lineage>
        <taxon>Bacteria</taxon>
        <taxon>Bacillati</taxon>
        <taxon>Bacillota</taxon>
        <taxon>Bacilli</taxon>
        <taxon>Lactobacillales</taxon>
        <taxon>Lactobacillaceae</taxon>
        <taxon>Lentilactobacillus</taxon>
    </lineage>
</organism>
<feature type="non-terminal residue" evidence="1">
    <location>
        <position position="1"/>
    </location>
</feature>